<gene>
    <name evidence="9" type="primary">LOC109708683</name>
</gene>
<dbReference type="AlphaFoldDB" id="A0A6P5ERE5"/>
<dbReference type="GeneID" id="109708683"/>
<keyword evidence="3" id="KW-0964">Secreted</keyword>
<evidence type="ECO:0000256" key="6">
    <source>
        <dbReference type="ARBA" id="ARBA00022963"/>
    </source>
</evidence>
<evidence type="ECO:0000256" key="5">
    <source>
        <dbReference type="ARBA" id="ARBA00022801"/>
    </source>
</evidence>
<keyword evidence="4" id="KW-0732">Signal</keyword>
<dbReference type="PANTHER" id="PTHR45650:SF8">
    <property type="entry name" value="GDSL ESTERASE_LIPASE"/>
    <property type="match status" value="1"/>
</dbReference>
<keyword evidence="5" id="KW-0378">Hydrolase</keyword>
<dbReference type="PANTHER" id="PTHR45650">
    <property type="entry name" value="GDSL-LIKE LIPASE/ACYLHYDROLASE-RELATED"/>
    <property type="match status" value="1"/>
</dbReference>
<organism evidence="8 9">
    <name type="scientific">Ananas comosus</name>
    <name type="common">Pineapple</name>
    <name type="synonym">Ananas ananas</name>
    <dbReference type="NCBI Taxonomy" id="4615"/>
    <lineage>
        <taxon>Eukaryota</taxon>
        <taxon>Viridiplantae</taxon>
        <taxon>Streptophyta</taxon>
        <taxon>Embryophyta</taxon>
        <taxon>Tracheophyta</taxon>
        <taxon>Spermatophyta</taxon>
        <taxon>Magnoliopsida</taxon>
        <taxon>Liliopsida</taxon>
        <taxon>Poales</taxon>
        <taxon>Bromeliaceae</taxon>
        <taxon>Bromelioideae</taxon>
        <taxon>Ananas</taxon>
    </lineage>
</organism>
<evidence type="ECO:0000256" key="4">
    <source>
        <dbReference type="ARBA" id="ARBA00022729"/>
    </source>
</evidence>
<evidence type="ECO:0000256" key="3">
    <source>
        <dbReference type="ARBA" id="ARBA00022525"/>
    </source>
</evidence>
<name>A0A6P5ERE5_ANACO</name>
<evidence type="ECO:0000313" key="8">
    <source>
        <dbReference type="Proteomes" id="UP000515123"/>
    </source>
</evidence>
<evidence type="ECO:0000313" key="9">
    <source>
        <dbReference type="RefSeq" id="XP_020086087.1"/>
    </source>
</evidence>
<accession>A0A6P5ERE5</accession>
<dbReference type="Proteomes" id="UP000515123">
    <property type="component" value="Linkage group 4"/>
</dbReference>
<keyword evidence="8" id="KW-1185">Reference proteome</keyword>
<protein>
    <submittedName>
        <fullName evidence="9">GDSL esterase/lipase At1g71691-like</fullName>
    </submittedName>
</protein>
<keyword evidence="7" id="KW-0443">Lipid metabolism</keyword>
<dbReference type="RefSeq" id="XP_020086087.1">
    <property type="nucleotide sequence ID" value="XM_020230498.1"/>
</dbReference>
<proteinExistence type="inferred from homology"/>
<dbReference type="GO" id="GO:0016042">
    <property type="term" value="P:lipid catabolic process"/>
    <property type="evidence" value="ECO:0007669"/>
    <property type="project" value="UniProtKB-KW"/>
</dbReference>
<dbReference type="GO" id="GO:0016787">
    <property type="term" value="F:hydrolase activity"/>
    <property type="evidence" value="ECO:0007669"/>
    <property type="project" value="UniProtKB-KW"/>
</dbReference>
<dbReference type="InterPro" id="IPR036514">
    <property type="entry name" value="SGNH_hydro_sf"/>
</dbReference>
<evidence type="ECO:0000256" key="1">
    <source>
        <dbReference type="ARBA" id="ARBA00004613"/>
    </source>
</evidence>
<reference evidence="8" key="1">
    <citation type="journal article" date="2015" name="Nat. Genet.">
        <title>The pineapple genome and the evolution of CAM photosynthesis.</title>
        <authorList>
            <person name="Ming R."/>
            <person name="VanBuren R."/>
            <person name="Wai C.M."/>
            <person name="Tang H."/>
            <person name="Schatz M.C."/>
            <person name="Bowers J.E."/>
            <person name="Lyons E."/>
            <person name="Wang M.L."/>
            <person name="Chen J."/>
            <person name="Biggers E."/>
            <person name="Zhang J."/>
            <person name="Huang L."/>
            <person name="Zhang L."/>
            <person name="Miao W."/>
            <person name="Zhang J."/>
            <person name="Ye Z."/>
            <person name="Miao C."/>
            <person name="Lin Z."/>
            <person name="Wang H."/>
            <person name="Zhou H."/>
            <person name="Yim W.C."/>
            <person name="Priest H.D."/>
            <person name="Zheng C."/>
            <person name="Woodhouse M."/>
            <person name="Edger P.P."/>
            <person name="Guyot R."/>
            <person name="Guo H.B."/>
            <person name="Guo H."/>
            <person name="Zheng G."/>
            <person name="Singh R."/>
            <person name="Sharma A."/>
            <person name="Min X."/>
            <person name="Zheng Y."/>
            <person name="Lee H."/>
            <person name="Gurtowski J."/>
            <person name="Sedlazeck F.J."/>
            <person name="Harkess A."/>
            <person name="McKain M.R."/>
            <person name="Liao Z."/>
            <person name="Fang J."/>
            <person name="Liu J."/>
            <person name="Zhang X."/>
            <person name="Zhang Q."/>
            <person name="Hu W."/>
            <person name="Qin Y."/>
            <person name="Wang K."/>
            <person name="Chen L.Y."/>
            <person name="Shirley N."/>
            <person name="Lin Y.R."/>
            <person name="Liu L.Y."/>
            <person name="Hernandez A.G."/>
            <person name="Wright C.L."/>
            <person name="Bulone V."/>
            <person name="Tuskan G.A."/>
            <person name="Heath K."/>
            <person name="Zee F."/>
            <person name="Moore P.H."/>
            <person name="Sunkar R."/>
            <person name="Leebens-Mack J.H."/>
            <person name="Mockler T."/>
            <person name="Bennetzen J.L."/>
            <person name="Freeling M."/>
            <person name="Sankoff D."/>
            <person name="Paterson A.H."/>
            <person name="Zhu X."/>
            <person name="Yang X."/>
            <person name="Smith J.A."/>
            <person name="Cushman J.C."/>
            <person name="Paull R.E."/>
            <person name="Yu Q."/>
        </authorList>
    </citation>
    <scope>NUCLEOTIDE SEQUENCE [LARGE SCALE GENOMIC DNA]</scope>
    <source>
        <strain evidence="8">cv. F153</strain>
    </source>
</reference>
<comment type="similarity">
    <text evidence="2">Belongs to the 'GDSL' lipolytic enzyme family.</text>
</comment>
<comment type="subcellular location">
    <subcellularLocation>
        <location evidence="1">Secreted</location>
    </subcellularLocation>
</comment>
<keyword evidence="6" id="KW-0442">Lipid degradation</keyword>
<dbReference type="GO" id="GO:0005576">
    <property type="term" value="C:extracellular region"/>
    <property type="evidence" value="ECO:0007669"/>
    <property type="project" value="UniProtKB-SubCell"/>
</dbReference>
<dbReference type="OrthoDB" id="1600564at2759"/>
<dbReference type="Gene3D" id="3.40.50.1110">
    <property type="entry name" value="SGNH hydrolase"/>
    <property type="match status" value="1"/>
</dbReference>
<reference evidence="9" key="2">
    <citation type="submission" date="2025-08" db="UniProtKB">
        <authorList>
            <consortium name="RefSeq"/>
        </authorList>
    </citation>
    <scope>IDENTIFICATION</scope>
    <source>
        <tissue evidence="9">Leaf</tissue>
    </source>
</reference>
<evidence type="ECO:0000256" key="2">
    <source>
        <dbReference type="ARBA" id="ARBA00008668"/>
    </source>
</evidence>
<dbReference type="InterPro" id="IPR051238">
    <property type="entry name" value="GDSL_esterase/lipase"/>
</dbReference>
<sequence length="191" mass="20299">MAAALLLGAVDVEKAAHVPAMFVFGDSLTDPGNNNNLVTLAKANYYPNGIDFPYAATGRYCNGGTMADHLGALLGLPLIPPFTNPGTTGSNILKGVNFASAASDKSKTHTPSAYAQLLVQEYTRQIMDLYELGARRFLIGGVPPIGCTPNQIANSGNDIGSCVNSTNWLSCSKLFTAALAKLRYLSPYRFY</sequence>
<evidence type="ECO:0000256" key="7">
    <source>
        <dbReference type="ARBA" id="ARBA00023098"/>
    </source>
</evidence>